<dbReference type="Proteomes" id="UP001500755">
    <property type="component" value="Unassembled WGS sequence"/>
</dbReference>
<dbReference type="EMBL" id="BAAANO010000016">
    <property type="protein sequence ID" value="GAA2008072.1"/>
    <property type="molecule type" value="Genomic_DNA"/>
</dbReference>
<feature type="compositionally biased region" description="Basic and acidic residues" evidence="1">
    <location>
        <begin position="61"/>
        <end position="70"/>
    </location>
</feature>
<comment type="caution">
    <text evidence="2">The sequence shown here is derived from an EMBL/GenBank/DDBJ whole genome shotgun (WGS) entry which is preliminary data.</text>
</comment>
<gene>
    <name evidence="2" type="ORF">GCM10009755_18110</name>
</gene>
<reference evidence="2 3" key="1">
    <citation type="journal article" date="2019" name="Int. J. Syst. Evol. Microbiol.">
        <title>The Global Catalogue of Microorganisms (GCM) 10K type strain sequencing project: providing services to taxonomists for standard genome sequencing and annotation.</title>
        <authorList>
            <consortium name="The Broad Institute Genomics Platform"/>
            <consortium name="The Broad Institute Genome Sequencing Center for Infectious Disease"/>
            <person name="Wu L."/>
            <person name="Ma J."/>
        </authorList>
    </citation>
    <scope>NUCLEOTIDE SEQUENCE [LARGE SCALE GENOMIC DNA]</scope>
    <source>
        <strain evidence="2 3">JCM 14546</strain>
    </source>
</reference>
<evidence type="ECO:0000313" key="2">
    <source>
        <dbReference type="EMBL" id="GAA2008072.1"/>
    </source>
</evidence>
<accession>A0ABN2TFT1</accession>
<proteinExistence type="predicted"/>
<evidence type="ECO:0000313" key="3">
    <source>
        <dbReference type="Proteomes" id="UP001500755"/>
    </source>
</evidence>
<evidence type="ECO:0000256" key="1">
    <source>
        <dbReference type="SAM" id="MobiDB-lite"/>
    </source>
</evidence>
<organism evidence="2 3">
    <name type="scientific">Brevibacterium samyangense</name>
    <dbReference type="NCBI Taxonomy" id="366888"/>
    <lineage>
        <taxon>Bacteria</taxon>
        <taxon>Bacillati</taxon>
        <taxon>Actinomycetota</taxon>
        <taxon>Actinomycetes</taxon>
        <taxon>Micrococcales</taxon>
        <taxon>Brevibacteriaceae</taxon>
        <taxon>Brevibacterium</taxon>
    </lineage>
</organism>
<sequence length="94" mass="9728">MTAPLLEPHEELTQDPFVLPGGDDRDGAEPRHGAVNGHRELGEAVRAETHGLGPAAGATAGHEEVEEVTHGSRVTDAAGGHQNEPRNVTGGGRL</sequence>
<feature type="region of interest" description="Disordered" evidence="1">
    <location>
        <begin position="1"/>
        <end position="94"/>
    </location>
</feature>
<protein>
    <submittedName>
        <fullName evidence="2">Uncharacterized protein</fullName>
    </submittedName>
</protein>
<name>A0ABN2TFT1_9MICO</name>
<keyword evidence="3" id="KW-1185">Reference proteome</keyword>
<feature type="compositionally biased region" description="Basic and acidic residues" evidence="1">
    <location>
        <begin position="22"/>
        <end position="49"/>
    </location>
</feature>